<evidence type="ECO:0000313" key="3">
    <source>
        <dbReference type="Proteomes" id="UP000036513"/>
    </source>
</evidence>
<dbReference type="PATRIC" id="fig|37916.4.peg.5916"/>
<protein>
    <recommendedName>
        <fullName evidence="4">Nucleoid-associated protein YbaB</fullName>
    </recommendedName>
</protein>
<evidence type="ECO:0008006" key="4">
    <source>
        <dbReference type="Google" id="ProtNLM"/>
    </source>
</evidence>
<gene>
    <name evidence="2" type="ORF">MCHLDSM_05896</name>
</gene>
<dbReference type="Proteomes" id="UP000036513">
    <property type="component" value="Unassembled WGS sequence"/>
</dbReference>
<evidence type="ECO:0000256" key="1">
    <source>
        <dbReference type="SAM" id="MobiDB-lite"/>
    </source>
</evidence>
<sequence length="126" mass="13484">MTGPAQHPSGASPNPKPDHAANFDNLGDAEKVKFVRNETAGALAHLDKLLRDLDDIGAGIDDPDGLVSLSLGFDGHLIEIHIADAIGQVMTNIDLENRLNGLFAAGTEGITEMREEFWKHAAEDSE</sequence>
<comment type="caution">
    <text evidence="2">The sequence shown here is derived from an EMBL/GenBank/DDBJ whole genome shotgun (WGS) entry which is preliminary data.</text>
</comment>
<proteinExistence type="predicted"/>
<dbReference type="AlphaFoldDB" id="A0A0J6VHN0"/>
<keyword evidence="3" id="KW-1185">Reference proteome</keyword>
<dbReference type="STRING" id="37916.MCHLDSM_05896"/>
<dbReference type="EMBL" id="JYNL01000065">
    <property type="protein sequence ID" value="KMO69784.1"/>
    <property type="molecule type" value="Genomic_DNA"/>
</dbReference>
<accession>A0A0J6VHN0</accession>
<evidence type="ECO:0000313" key="2">
    <source>
        <dbReference type="EMBL" id="KMO69784.1"/>
    </source>
</evidence>
<feature type="region of interest" description="Disordered" evidence="1">
    <location>
        <begin position="1"/>
        <end position="24"/>
    </location>
</feature>
<name>A0A0J6VHN0_9MYCO</name>
<dbReference type="RefSeq" id="WP_048473039.1">
    <property type="nucleotide sequence ID" value="NZ_JYNL01000065.1"/>
</dbReference>
<reference evidence="2 3" key="1">
    <citation type="journal article" date="2015" name="Genome Biol. Evol.">
        <title>Characterization of Three Mycobacterium spp. with Potential Use in Bioremediation by Genome Sequencing and Comparative Genomics.</title>
        <authorList>
            <person name="Das S."/>
            <person name="Pettersson B.M."/>
            <person name="Behra P.R."/>
            <person name="Ramesh M."/>
            <person name="Dasgupta S."/>
            <person name="Bhattacharya A."/>
            <person name="Kirsebom L.A."/>
        </authorList>
    </citation>
    <scope>NUCLEOTIDE SEQUENCE [LARGE SCALE GENOMIC DNA]</scope>
    <source>
        <strain evidence="2 3">DSM 43826</strain>
    </source>
</reference>
<organism evidence="2 3">
    <name type="scientific">Mycolicibacterium chlorophenolicum</name>
    <dbReference type="NCBI Taxonomy" id="37916"/>
    <lineage>
        <taxon>Bacteria</taxon>
        <taxon>Bacillati</taxon>
        <taxon>Actinomycetota</taxon>
        <taxon>Actinomycetes</taxon>
        <taxon>Mycobacteriales</taxon>
        <taxon>Mycobacteriaceae</taxon>
        <taxon>Mycolicibacterium</taxon>
    </lineage>
</organism>